<feature type="transmembrane region" description="Helical" evidence="2">
    <location>
        <begin position="12"/>
        <end position="38"/>
    </location>
</feature>
<accession>A0A8I0HKU0</accession>
<keyword evidence="2" id="KW-0472">Membrane</keyword>
<dbReference type="Proteomes" id="UP000650224">
    <property type="component" value="Unassembled WGS sequence"/>
</dbReference>
<protein>
    <submittedName>
        <fullName evidence="3">Uncharacterized protein</fullName>
    </submittedName>
</protein>
<dbReference type="SUPFAM" id="SSF110296">
    <property type="entry name" value="Oligoxyloglucan reducing end-specific cellobiohydrolase"/>
    <property type="match status" value="1"/>
</dbReference>
<evidence type="ECO:0000313" key="4">
    <source>
        <dbReference type="Proteomes" id="UP000650224"/>
    </source>
</evidence>
<dbReference type="Gene3D" id="2.130.10.10">
    <property type="entry name" value="YVTN repeat-like/Quinoprotein amine dehydrogenase"/>
    <property type="match status" value="1"/>
</dbReference>
<dbReference type="InterPro" id="IPR015943">
    <property type="entry name" value="WD40/YVTN_repeat-like_dom_sf"/>
</dbReference>
<keyword evidence="2" id="KW-1133">Transmembrane helix</keyword>
<keyword evidence="2" id="KW-0812">Transmembrane</keyword>
<feature type="compositionally biased region" description="Low complexity" evidence="1">
    <location>
        <begin position="55"/>
        <end position="65"/>
    </location>
</feature>
<organism evidence="3 4">
    <name type="scientific">Corynebacterium gallinarum</name>
    <dbReference type="NCBI Taxonomy" id="2762214"/>
    <lineage>
        <taxon>Bacteria</taxon>
        <taxon>Bacillati</taxon>
        <taxon>Actinomycetota</taxon>
        <taxon>Actinomycetes</taxon>
        <taxon>Mycobacteriales</taxon>
        <taxon>Corynebacteriaceae</taxon>
        <taxon>Corynebacterium</taxon>
    </lineage>
</organism>
<reference evidence="3 4" key="1">
    <citation type="submission" date="2020-08" db="EMBL/GenBank/DDBJ databases">
        <title>A Genomic Blueprint of the Chicken Gut Microbiome.</title>
        <authorList>
            <person name="Gilroy R."/>
            <person name="Ravi A."/>
            <person name="Getino M."/>
            <person name="Pursley I."/>
            <person name="Horton D.L."/>
            <person name="Alikhan N.-F."/>
            <person name="Baker D."/>
            <person name="Gharbi K."/>
            <person name="Hall N."/>
            <person name="Watson M."/>
            <person name="Adriaenssens E.M."/>
            <person name="Foster-Nyarko E."/>
            <person name="Jarju S."/>
            <person name="Secka A."/>
            <person name="Antonio M."/>
            <person name="Oren A."/>
            <person name="Chaudhuri R."/>
            <person name="La Ragione R.M."/>
            <person name="Hildebrand F."/>
            <person name="Pallen M.J."/>
        </authorList>
    </citation>
    <scope>NUCLEOTIDE SEQUENCE [LARGE SCALE GENOMIC DNA]</scope>
    <source>
        <strain evidence="3 4">Sa1YVA5</strain>
    </source>
</reference>
<dbReference type="RefSeq" id="WP_191734255.1">
    <property type="nucleotide sequence ID" value="NZ_JACSPR010000009.1"/>
</dbReference>
<keyword evidence="4" id="KW-1185">Reference proteome</keyword>
<gene>
    <name evidence="3" type="ORF">H9627_11910</name>
</gene>
<comment type="caution">
    <text evidence="3">The sequence shown here is derived from an EMBL/GenBank/DDBJ whole genome shotgun (WGS) entry which is preliminary data.</text>
</comment>
<evidence type="ECO:0000313" key="3">
    <source>
        <dbReference type="EMBL" id="MBD8031015.1"/>
    </source>
</evidence>
<dbReference type="EMBL" id="JACSPR010000009">
    <property type="protein sequence ID" value="MBD8031015.1"/>
    <property type="molecule type" value="Genomic_DNA"/>
</dbReference>
<proteinExistence type="predicted"/>
<feature type="region of interest" description="Disordered" evidence="1">
    <location>
        <begin position="48"/>
        <end position="89"/>
    </location>
</feature>
<name>A0A8I0HKU0_9CORY</name>
<evidence type="ECO:0000256" key="1">
    <source>
        <dbReference type="SAM" id="MobiDB-lite"/>
    </source>
</evidence>
<sequence>MAKRQRRKSQGRSLPLGASIAIIAILAVAAVALSYLAFQNLSDPNPEGFATTNTAAPESSIPAPAESEEPDAPPEAPVSEQARETEAANAGEQIELVAQSRLIALDGSLGVRADVGECTNPGSIEFSTDGGQSWTPSVAFDATSATQILRILPANGGTTFVVALNGECEPQIYSTSNNGTTWNGPLSAVGTWYLDPASPSTLGAPGGAKTIGCEALGLSPVTDREVGVLCADGSIITTTDGGTTWSDTAPVDGVMALAYSKQNLLAVANGDGQTCSGMQLLNLGTDGGTEQVSCVEMVNLGSVAAGDIAAAQSGNSLVLWVGENQHISTDGGQTWL</sequence>
<evidence type="ECO:0000256" key="2">
    <source>
        <dbReference type="SAM" id="Phobius"/>
    </source>
</evidence>
<dbReference type="AlphaFoldDB" id="A0A8I0HKU0"/>